<dbReference type="EMBL" id="GGEC01006139">
    <property type="protein sequence ID" value="MBW86622.1"/>
    <property type="molecule type" value="Transcribed_RNA"/>
</dbReference>
<feature type="signal peptide" evidence="1">
    <location>
        <begin position="1"/>
        <end position="25"/>
    </location>
</feature>
<accession>A0A2P2IZL0</accession>
<evidence type="ECO:0000256" key="1">
    <source>
        <dbReference type="SAM" id="SignalP"/>
    </source>
</evidence>
<protein>
    <submittedName>
        <fullName evidence="2">Uncharacterized protein</fullName>
    </submittedName>
</protein>
<evidence type="ECO:0000313" key="2">
    <source>
        <dbReference type="EMBL" id="MBW86622.1"/>
    </source>
</evidence>
<reference evidence="2" key="1">
    <citation type="submission" date="2018-02" db="EMBL/GenBank/DDBJ databases">
        <title>Rhizophora mucronata_Transcriptome.</title>
        <authorList>
            <person name="Meera S.P."/>
            <person name="Sreeshan A."/>
            <person name="Augustine A."/>
        </authorList>
    </citation>
    <scope>NUCLEOTIDE SEQUENCE</scope>
    <source>
        <tissue evidence="2">Leaf</tissue>
    </source>
</reference>
<dbReference type="AlphaFoldDB" id="A0A2P2IZL0"/>
<name>A0A2P2IZL0_RHIMU</name>
<organism evidence="2">
    <name type="scientific">Rhizophora mucronata</name>
    <name type="common">Asiatic mangrove</name>
    <dbReference type="NCBI Taxonomy" id="61149"/>
    <lineage>
        <taxon>Eukaryota</taxon>
        <taxon>Viridiplantae</taxon>
        <taxon>Streptophyta</taxon>
        <taxon>Embryophyta</taxon>
        <taxon>Tracheophyta</taxon>
        <taxon>Spermatophyta</taxon>
        <taxon>Magnoliopsida</taxon>
        <taxon>eudicotyledons</taxon>
        <taxon>Gunneridae</taxon>
        <taxon>Pentapetalae</taxon>
        <taxon>rosids</taxon>
        <taxon>fabids</taxon>
        <taxon>Malpighiales</taxon>
        <taxon>Rhizophoraceae</taxon>
        <taxon>Rhizophora</taxon>
    </lineage>
</organism>
<feature type="chain" id="PRO_5015114301" evidence="1">
    <location>
        <begin position="26"/>
        <end position="60"/>
    </location>
</feature>
<keyword evidence="1" id="KW-0732">Signal</keyword>
<proteinExistence type="predicted"/>
<sequence length="60" mass="7043">MFGVAFQFLWVHICVQPGFTGVVEGARSCPARCFSYKNSRLQSTYDTNFPGYWSRRREWT</sequence>